<reference evidence="1 2" key="1">
    <citation type="submission" date="2023-02" db="EMBL/GenBank/DDBJ databases">
        <title>LHISI_Scaffold_Assembly.</title>
        <authorList>
            <person name="Stuart O.P."/>
            <person name="Cleave R."/>
            <person name="Magrath M.J.L."/>
            <person name="Mikheyev A.S."/>
        </authorList>
    </citation>
    <scope>NUCLEOTIDE SEQUENCE [LARGE SCALE GENOMIC DNA]</scope>
    <source>
        <strain evidence="1">Daus_M_001</strain>
        <tissue evidence="1">Leg muscle</tissue>
    </source>
</reference>
<evidence type="ECO:0000313" key="1">
    <source>
        <dbReference type="EMBL" id="KAJ8874628.1"/>
    </source>
</evidence>
<name>A0ABQ9GRI8_9NEOP</name>
<proteinExistence type="predicted"/>
<gene>
    <name evidence="1" type="ORF">PR048_025494</name>
</gene>
<keyword evidence="2" id="KW-1185">Reference proteome</keyword>
<protein>
    <submittedName>
        <fullName evidence="1">Uncharacterized protein</fullName>
    </submittedName>
</protein>
<accession>A0ABQ9GRI8</accession>
<evidence type="ECO:0000313" key="2">
    <source>
        <dbReference type="Proteomes" id="UP001159363"/>
    </source>
</evidence>
<dbReference type="Proteomes" id="UP001159363">
    <property type="component" value="Chromosome 9"/>
</dbReference>
<comment type="caution">
    <text evidence="1">The sequence shown here is derived from an EMBL/GenBank/DDBJ whole genome shotgun (WGS) entry which is preliminary data.</text>
</comment>
<dbReference type="EMBL" id="JARBHB010000010">
    <property type="protein sequence ID" value="KAJ8874628.1"/>
    <property type="molecule type" value="Genomic_DNA"/>
</dbReference>
<sequence length="136" mass="16039">MSPKRKPQSETYKHNIIKCAREKGLEHMRYKGTSVQATNTGNEKVNISSCKQKYFHMVSEGSRMTILSKFLDLPYMVTQDLHSLRLIEKYDIKTWRPRKENTKRRATSFSYFVMDGNSRKKVCRITFMAMHGIRQP</sequence>
<organism evidence="1 2">
    <name type="scientific">Dryococelus australis</name>
    <dbReference type="NCBI Taxonomy" id="614101"/>
    <lineage>
        <taxon>Eukaryota</taxon>
        <taxon>Metazoa</taxon>
        <taxon>Ecdysozoa</taxon>
        <taxon>Arthropoda</taxon>
        <taxon>Hexapoda</taxon>
        <taxon>Insecta</taxon>
        <taxon>Pterygota</taxon>
        <taxon>Neoptera</taxon>
        <taxon>Polyneoptera</taxon>
        <taxon>Phasmatodea</taxon>
        <taxon>Verophasmatodea</taxon>
        <taxon>Anareolatae</taxon>
        <taxon>Phasmatidae</taxon>
        <taxon>Eurycanthinae</taxon>
        <taxon>Dryococelus</taxon>
    </lineage>
</organism>